<proteinExistence type="predicted"/>
<gene>
    <name evidence="2" type="ORF">bsdE14_34660</name>
</gene>
<comment type="caution">
    <text evidence="2">The sequence shown here is derived from an EMBL/GenBank/DDBJ whole genome shotgun (WGS) entry which is preliminary data.</text>
</comment>
<dbReference type="PANTHER" id="PTHR10587:SF125">
    <property type="entry name" value="POLYSACCHARIDE DEACETYLASE YHEN-RELATED"/>
    <property type="match status" value="1"/>
</dbReference>
<reference evidence="2 3" key="1">
    <citation type="journal article" date="2024" name="Int. J. Syst. Evol. Microbiol.">
        <title>Clostridium omnivorum sp. nov., isolated from anoxic soil under the treatment of reductive soil disinfestation.</title>
        <authorList>
            <person name="Ueki A."/>
            <person name="Tonouchi A."/>
            <person name="Kaku N."/>
            <person name="Honma S."/>
            <person name="Ueki K."/>
        </authorList>
    </citation>
    <scope>NUCLEOTIDE SEQUENCE [LARGE SCALE GENOMIC DNA]</scope>
    <source>
        <strain evidence="2 3">E14</strain>
    </source>
</reference>
<dbReference type="InterPro" id="IPR011330">
    <property type="entry name" value="Glyco_hydro/deAcase_b/a-brl"/>
</dbReference>
<dbReference type="Gene3D" id="3.20.20.370">
    <property type="entry name" value="Glycoside hydrolase/deacetylase"/>
    <property type="match status" value="1"/>
</dbReference>
<dbReference type="Proteomes" id="UP001208567">
    <property type="component" value="Unassembled WGS sequence"/>
</dbReference>
<protein>
    <recommendedName>
        <fullName evidence="1">NodB homology domain-containing protein</fullName>
    </recommendedName>
</protein>
<evidence type="ECO:0000259" key="1">
    <source>
        <dbReference type="PROSITE" id="PS51677"/>
    </source>
</evidence>
<name>A0ABQ5NA51_9CLOT</name>
<dbReference type="PROSITE" id="PS51677">
    <property type="entry name" value="NODB"/>
    <property type="match status" value="1"/>
</dbReference>
<dbReference type="EMBL" id="BRXR01000001">
    <property type="protein sequence ID" value="GLC32056.1"/>
    <property type="molecule type" value="Genomic_DNA"/>
</dbReference>
<evidence type="ECO:0000313" key="3">
    <source>
        <dbReference type="Proteomes" id="UP001208567"/>
    </source>
</evidence>
<keyword evidence="3" id="KW-1185">Reference proteome</keyword>
<organism evidence="2 3">
    <name type="scientific">Clostridium omnivorum</name>
    <dbReference type="NCBI Taxonomy" id="1604902"/>
    <lineage>
        <taxon>Bacteria</taxon>
        <taxon>Bacillati</taxon>
        <taxon>Bacillota</taxon>
        <taxon>Clostridia</taxon>
        <taxon>Eubacteriales</taxon>
        <taxon>Clostridiaceae</taxon>
        <taxon>Clostridium</taxon>
    </lineage>
</organism>
<dbReference type="RefSeq" id="WP_264851366.1">
    <property type="nucleotide sequence ID" value="NZ_BRXR01000001.1"/>
</dbReference>
<dbReference type="CDD" id="cd10944">
    <property type="entry name" value="CE4_SmPgdA_like"/>
    <property type="match status" value="1"/>
</dbReference>
<accession>A0ABQ5NA51</accession>
<feature type="domain" description="NodB homology" evidence="1">
    <location>
        <begin position="83"/>
        <end position="275"/>
    </location>
</feature>
<evidence type="ECO:0000313" key="2">
    <source>
        <dbReference type="EMBL" id="GLC32056.1"/>
    </source>
</evidence>
<dbReference type="InterPro" id="IPR050248">
    <property type="entry name" value="Polysacc_deacetylase_ArnD"/>
</dbReference>
<dbReference type="Pfam" id="PF01522">
    <property type="entry name" value="Polysacc_deac_1"/>
    <property type="match status" value="1"/>
</dbReference>
<dbReference type="InterPro" id="IPR002509">
    <property type="entry name" value="NODB_dom"/>
</dbReference>
<dbReference type="SUPFAM" id="SSF88713">
    <property type="entry name" value="Glycoside hydrolase/deacetylase"/>
    <property type="match status" value="1"/>
</dbReference>
<dbReference type="PANTHER" id="PTHR10587">
    <property type="entry name" value="GLYCOSYL TRANSFERASE-RELATED"/>
    <property type="match status" value="1"/>
</dbReference>
<sequence length="296" mass="33857">MFKGKVFITILMTITFIVSSLFSNNIIISHLHHFSKTTIQSGKEKSNKSIMCNSYPTTQNELKGIDEDINYIRKKYDRKLSPREVFLTFDDGPSPVNTLRILEVLKRYNVKATFFIIGKHADEHPDILKRVKREGMCVAPHTYSHNYKIYRSEKAYFDDYEACNNAIMKITGSDTVSFLRLPGGSTIQVSNKAVMKEIKTRLINNNVKYVDWNVSSADAAMDTVPAALIKNNVISQCKGKNFVVILMHDSNTKTTTVEALPDIIEYLKDNGYAFKTFENVTSTEERQMNKLRIINR</sequence>